<evidence type="ECO:0000256" key="1">
    <source>
        <dbReference type="SAM" id="MobiDB-lite"/>
    </source>
</evidence>
<feature type="region of interest" description="Disordered" evidence="1">
    <location>
        <begin position="132"/>
        <end position="156"/>
    </location>
</feature>
<protein>
    <recommendedName>
        <fullName evidence="5">Lipoprotein</fullName>
    </recommendedName>
</protein>
<proteinExistence type="predicted"/>
<evidence type="ECO:0008006" key="5">
    <source>
        <dbReference type="Google" id="ProtNLM"/>
    </source>
</evidence>
<keyword evidence="4" id="KW-1185">Reference proteome</keyword>
<sequence>MKRSFFKKQAGALWLMAAMVVGCGEAPPPAHDVEFEGKVLDFFDVSMRLQWDSIPGSVRAEYCSILAPMISSPDDRLVLEGNIAADSTMVLTGEHSRNFIFPDGKNEHFEQKDEWKLRLSRTEDDSLVLEGEVSSDGQLNGNVRMAGKENSQTNKQ</sequence>
<name>A0ABX2B5L8_9BACT</name>
<feature type="chain" id="PRO_5047465649" description="Lipoprotein" evidence="2">
    <location>
        <begin position="24"/>
        <end position="156"/>
    </location>
</feature>
<accession>A0ABX2B5L8</accession>
<feature type="signal peptide" evidence="2">
    <location>
        <begin position="1"/>
        <end position="23"/>
    </location>
</feature>
<gene>
    <name evidence="3" type="ORF">HPS54_12170</name>
</gene>
<dbReference type="RefSeq" id="WP_172345703.1">
    <property type="nucleotide sequence ID" value="NZ_CATJFF010000110.1"/>
</dbReference>
<comment type="caution">
    <text evidence="3">The sequence shown here is derived from an EMBL/GenBank/DDBJ whole genome shotgun (WGS) entry which is preliminary data.</text>
</comment>
<organism evidence="3 4">
    <name type="scientific">Xylanibacter caecicola</name>
    <dbReference type="NCBI Taxonomy" id="2736294"/>
    <lineage>
        <taxon>Bacteria</taxon>
        <taxon>Pseudomonadati</taxon>
        <taxon>Bacteroidota</taxon>
        <taxon>Bacteroidia</taxon>
        <taxon>Bacteroidales</taxon>
        <taxon>Prevotellaceae</taxon>
        <taxon>Xylanibacter</taxon>
    </lineage>
</organism>
<dbReference type="EMBL" id="JABKKJ010000038">
    <property type="protein sequence ID" value="NPE26252.1"/>
    <property type="molecule type" value="Genomic_DNA"/>
</dbReference>
<dbReference type="Proteomes" id="UP000820977">
    <property type="component" value="Unassembled WGS sequence"/>
</dbReference>
<evidence type="ECO:0000313" key="4">
    <source>
        <dbReference type="Proteomes" id="UP000820977"/>
    </source>
</evidence>
<dbReference type="PROSITE" id="PS51257">
    <property type="entry name" value="PROKAR_LIPOPROTEIN"/>
    <property type="match status" value="1"/>
</dbReference>
<keyword evidence="2" id="KW-0732">Signal</keyword>
<evidence type="ECO:0000313" key="3">
    <source>
        <dbReference type="EMBL" id="NPE26252.1"/>
    </source>
</evidence>
<evidence type="ECO:0000256" key="2">
    <source>
        <dbReference type="SAM" id="SignalP"/>
    </source>
</evidence>
<reference evidence="3 4" key="1">
    <citation type="submission" date="2020-05" db="EMBL/GenBank/DDBJ databases">
        <title>Distinct polysaccharide utilization as determinants for interspecies competition between intestinal Prevotella spp.</title>
        <authorList>
            <person name="Galvez E.J.C."/>
            <person name="Iljazovic A."/>
            <person name="Strowig T."/>
        </authorList>
    </citation>
    <scope>NUCLEOTIDE SEQUENCE [LARGE SCALE GENOMIC DNA]</scope>
    <source>
        <strain evidence="3 4">PCHR</strain>
    </source>
</reference>